<dbReference type="InterPro" id="IPR038499">
    <property type="entry name" value="BRO1_sf"/>
</dbReference>
<dbReference type="Proteomes" id="UP001295423">
    <property type="component" value="Unassembled WGS sequence"/>
</dbReference>
<dbReference type="SUPFAM" id="SSF58038">
    <property type="entry name" value="SNARE fusion complex"/>
    <property type="match status" value="1"/>
</dbReference>
<comment type="caution">
    <text evidence="2">The sequence shown here is derived from an EMBL/GenBank/DDBJ whole genome shotgun (WGS) entry which is preliminary data.</text>
</comment>
<proteinExistence type="predicted"/>
<protein>
    <recommendedName>
        <fullName evidence="1">BRO1 domain-containing protein</fullName>
    </recommendedName>
</protein>
<accession>A0AAD2JKK1</accession>
<gene>
    <name evidence="2" type="ORF">CYCCA115_LOCUS17887</name>
</gene>
<organism evidence="2 3">
    <name type="scientific">Cylindrotheca closterium</name>
    <dbReference type="NCBI Taxonomy" id="2856"/>
    <lineage>
        <taxon>Eukaryota</taxon>
        <taxon>Sar</taxon>
        <taxon>Stramenopiles</taxon>
        <taxon>Ochrophyta</taxon>
        <taxon>Bacillariophyta</taxon>
        <taxon>Bacillariophyceae</taxon>
        <taxon>Bacillariophycidae</taxon>
        <taxon>Bacillariales</taxon>
        <taxon>Bacillariaceae</taxon>
        <taxon>Cylindrotheca</taxon>
    </lineage>
</organism>
<dbReference type="InterPro" id="IPR004328">
    <property type="entry name" value="BRO1_dom"/>
</dbReference>
<evidence type="ECO:0000313" key="2">
    <source>
        <dbReference type="EMBL" id="CAJ1959464.1"/>
    </source>
</evidence>
<dbReference type="Gene3D" id="1.20.5.110">
    <property type="match status" value="1"/>
</dbReference>
<dbReference type="AlphaFoldDB" id="A0AAD2JKK1"/>
<evidence type="ECO:0000259" key="1">
    <source>
        <dbReference type="PROSITE" id="PS51180"/>
    </source>
</evidence>
<reference evidence="2" key="1">
    <citation type="submission" date="2023-08" db="EMBL/GenBank/DDBJ databases">
        <authorList>
            <person name="Audoor S."/>
            <person name="Bilcke G."/>
        </authorList>
    </citation>
    <scope>NUCLEOTIDE SEQUENCE</scope>
</reference>
<dbReference type="EMBL" id="CAKOGP040002001">
    <property type="protein sequence ID" value="CAJ1959464.1"/>
    <property type="molecule type" value="Genomic_DNA"/>
</dbReference>
<dbReference type="GO" id="GO:0005768">
    <property type="term" value="C:endosome"/>
    <property type="evidence" value="ECO:0007669"/>
    <property type="project" value="TreeGrafter"/>
</dbReference>
<dbReference type="Gene3D" id="1.25.40.280">
    <property type="entry name" value="alix/aip1 like domains"/>
    <property type="match status" value="1"/>
</dbReference>
<sequence>MMSESYEEYEKEYNALLSKIRSFLAGNRSQVTLQECERLLAEAKRSAGAMQGLAEVEGNAMKIREASLRLERDIAPLSREIKRAIGQGNREELFYQAPSGNDNQDMQSLIRGTEDLLRDSQALCLETGQIGDGLLNQMTQQREQLHNTRSNIDATREFASQAGTILTRMSRKALKNKSFANWVNDYEHRPKTKGPHFVPTTKKHHDSKSLRIMCDEIENQNLKLDHPDSAIRLSSAVHRFQMPSINSQRKLSFACSFSTTGRHEKTRKLMLNADSSRKNLMEALSATKVSHERVVADSRRYGPLINQILVSCKFQPEMAMLDERLVFDWLSGLERSKDPFKSEAMMYDLVMCIACEGLGKAGVATESSIAGEFAAANREYAAAAGIFEFLADEYLPKWAARGSQVDDSSLPVECSVETAKGLSMLFKANGQQMAVATVLIKPGTPNYSLLAKLCLGIAEQLESFVAWMRDNAFKQMTRLEKDFFTLVTFQIQLQKSLSCYFYARSLWDEKQEYGLAIASLSEATLSIRTRASEAAVGVPDVSKIPSLRALKKDLDDLRAHMALLLETWEKDNSAVYFEAVPRSVPQDKRLQAGISFGKTEKYHVKDPDPVLLSLPEETLQRSDSNLARELQEKLNSGL</sequence>
<dbReference type="Pfam" id="PF03097">
    <property type="entry name" value="BRO1"/>
    <property type="match status" value="1"/>
</dbReference>
<dbReference type="PROSITE" id="PS51180">
    <property type="entry name" value="BRO1"/>
    <property type="match status" value="1"/>
</dbReference>
<dbReference type="PANTHER" id="PTHR23030">
    <property type="entry name" value="PCD6 INTERACTING PROTEIN-RELATED"/>
    <property type="match status" value="1"/>
</dbReference>
<keyword evidence="3" id="KW-1185">Reference proteome</keyword>
<dbReference type="GO" id="GO:0043328">
    <property type="term" value="P:protein transport to vacuole involved in ubiquitin-dependent protein catabolic process via the multivesicular body sorting pathway"/>
    <property type="evidence" value="ECO:0007669"/>
    <property type="project" value="TreeGrafter"/>
</dbReference>
<feature type="domain" description="BRO1" evidence="1">
    <location>
        <begin position="382"/>
        <end position="638"/>
    </location>
</feature>
<name>A0AAD2JKK1_9STRA</name>
<dbReference type="PANTHER" id="PTHR23030:SF30">
    <property type="entry name" value="TYROSINE-PROTEIN PHOSPHATASE NON-RECEPTOR TYPE 23"/>
    <property type="match status" value="1"/>
</dbReference>
<evidence type="ECO:0000313" key="3">
    <source>
        <dbReference type="Proteomes" id="UP001295423"/>
    </source>
</evidence>
<dbReference type="SMART" id="SM01041">
    <property type="entry name" value="BRO1"/>
    <property type="match status" value="1"/>
</dbReference>